<reference evidence="2" key="1">
    <citation type="submission" date="2023-04" db="EMBL/GenBank/DDBJ databases">
        <title>Black Yeasts Isolated from many extreme environments.</title>
        <authorList>
            <person name="Coleine C."/>
            <person name="Stajich J.E."/>
            <person name="Selbmann L."/>
        </authorList>
    </citation>
    <scope>NUCLEOTIDE SEQUENCE</scope>
    <source>
        <strain evidence="2">CCFEE 5312</strain>
    </source>
</reference>
<evidence type="ECO:0000256" key="1">
    <source>
        <dbReference type="SAM" id="MobiDB-lite"/>
    </source>
</evidence>
<evidence type="ECO:0000313" key="2">
    <source>
        <dbReference type="EMBL" id="KAK3047861.1"/>
    </source>
</evidence>
<organism evidence="2 3">
    <name type="scientific">Extremus antarcticus</name>
    <dbReference type="NCBI Taxonomy" id="702011"/>
    <lineage>
        <taxon>Eukaryota</taxon>
        <taxon>Fungi</taxon>
        <taxon>Dikarya</taxon>
        <taxon>Ascomycota</taxon>
        <taxon>Pezizomycotina</taxon>
        <taxon>Dothideomycetes</taxon>
        <taxon>Dothideomycetidae</taxon>
        <taxon>Mycosphaerellales</taxon>
        <taxon>Extremaceae</taxon>
        <taxon>Extremus</taxon>
    </lineage>
</organism>
<evidence type="ECO:0000313" key="3">
    <source>
        <dbReference type="Proteomes" id="UP001271007"/>
    </source>
</evidence>
<keyword evidence="3" id="KW-1185">Reference proteome</keyword>
<gene>
    <name evidence="2" type="ORF">LTR09_010686</name>
</gene>
<dbReference type="AlphaFoldDB" id="A0AAJ0G4V9"/>
<dbReference type="Proteomes" id="UP001271007">
    <property type="component" value="Unassembled WGS sequence"/>
</dbReference>
<name>A0AAJ0G4V9_9PEZI</name>
<accession>A0AAJ0G4V9</accession>
<comment type="caution">
    <text evidence="2">The sequence shown here is derived from an EMBL/GenBank/DDBJ whole genome shotgun (WGS) entry which is preliminary data.</text>
</comment>
<sequence>MLTAPVATPGTAELEAQNNLLASKLKDLETSHTRLSLAGPDLRQKVATDLQLENMKLGVPQQQQMVAGRGGQPASAMTGAVANELTPSVDRSA</sequence>
<feature type="region of interest" description="Disordered" evidence="1">
    <location>
        <begin position="66"/>
        <end position="93"/>
    </location>
</feature>
<dbReference type="EMBL" id="JAWDJX010000055">
    <property type="protein sequence ID" value="KAK3047861.1"/>
    <property type="molecule type" value="Genomic_DNA"/>
</dbReference>
<protein>
    <submittedName>
        <fullName evidence="2">Uncharacterized protein</fullName>
    </submittedName>
</protein>
<proteinExistence type="predicted"/>